<dbReference type="Gene3D" id="3.40.50.2300">
    <property type="match status" value="1"/>
</dbReference>
<dbReference type="Pfam" id="PF00196">
    <property type="entry name" value="GerE"/>
    <property type="match status" value="1"/>
</dbReference>
<dbReference type="SUPFAM" id="SSF46894">
    <property type="entry name" value="C-terminal effector domain of the bipartite response regulators"/>
    <property type="match status" value="1"/>
</dbReference>
<sequence length="223" mass="22890">MDGTTDMGAGNGAGDDSGGATGRIRVLLADDEHLIRGALAALLALEDDLLVVAEAASGPEAVAAARAHRPDVALLDLQMPGLDGVQVAAELSRELPGCASVIVTSHGRPGHLKRALAAGVRAFLPKTVSARVLAEAVRTVHRGGRYVDPELAAEAISAGDSPLTPREADVLELAAEGAPVQEIARRASLSAGTVRNYLSAAVTKLGAANRHEAVRIARSRGWI</sequence>
<protein>
    <submittedName>
        <fullName evidence="5">Two-component system response regulator DesR</fullName>
    </submittedName>
</protein>
<proteinExistence type="predicted"/>
<dbReference type="SMART" id="SM00448">
    <property type="entry name" value="REC"/>
    <property type="match status" value="1"/>
</dbReference>
<dbReference type="PANTHER" id="PTHR43214">
    <property type="entry name" value="TWO-COMPONENT RESPONSE REGULATOR"/>
    <property type="match status" value="1"/>
</dbReference>
<dbReference type="InterPro" id="IPR001789">
    <property type="entry name" value="Sig_transdc_resp-reg_receiver"/>
</dbReference>
<feature type="domain" description="Response regulatory" evidence="4">
    <location>
        <begin position="25"/>
        <end position="141"/>
    </location>
</feature>
<dbReference type="Pfam" id="PF00072">
    <property type="entry name" value="Response_reg"/>
    <property type="match status" value="1"/>
</dbReference>
<dbReference type="AlphaFoldDB" id="A0A852ZUG7"/>
<dbReference type="CDD" id="cd06170">
    <property type="entry name" value="LuxR_C_like"/>
    <property type="match status" value="1"/>
</dbReference>
<comment type="caution">
    <text evidence="5">The sequence shown here is derived from an EMBL/GenBank/DDBJ whole genome shotgun (WGS) entry which is preliminary data.</text>
</comment>
<dbReference type="Proteomes" id="UP000567795">
    <property type="component" value="Unassembled WGS sequence"/>
</dbReference>
<dbReference type="GO" id="GO:0006355">
    <property type="term" value="P:regulation of DNA-templated transcription"/>
    <property type="evidence" value="ECO:0007669"/>
    <property type="project" value="InterPro"/>
</dbReference>
<feature type="modified residue" description="4-aspartylphosphate" evidence="2">
    <location>
        <position position="76"/>
    </location>
</feature>
<dbReference type="InterPro" id="IPR000792">
    <property type="entry name" value="Tscrpt_reg_LuxR_C"/>
</dbReference>
<keyword evidence="6" id="KW-1185">Reference proteome</keyword>
<name>A0A852ZUG7_9ACTN</name>
<evidence type="ECO:0000256" key="1">
    <source>
        <dbReference type="ARBA" id="ARBA00023125"/>
    </source>
</evidence>
<accession>A0A852ZUG7</accession>
<evidence type="ECO:0000256" key="2">
    <source>
        <dbReference type="PROSITE-ProRule" id="PRU00169"/>
    </source>
</evidence>
<evidence type="ECO:0000313" key="5">
    <source>
        <dbReference type="EMBL" id="NYI05207.1"/>
    </source>
</evidence>
<dbReference type="EMBL" id="JACBZD010000001">
    <property type="protein sequence ID" value="NYI05207.1"/>
    <property type="molecule type" value="Genomic_DNA"/>
</dbReference>
<dbReference type="PROSITE" id="PS50043">
    <property type="entry name" value="HTH_LUXR_2"/>
    <property type="match status" value="1"/>
</dbReference>
<dbReference type="GO" id="GO:0003677">
    <property type="term" value="F:DNA binding"/>
    <property type="evidence" value="ECO:0007669"/>
    <property type="project" value="UniProtKB-KW"/>
</dbReference>
<evidence type="ECO:0000313" key="6">
    <source>
        <dbReference type="Proteomes" id="UP000567795"/>
    </source>
</evidence>
<organism evidence="5 6">
    <name type="scientific">Allostreptomyces psammosilenae</name>
    <dbReference type="NCBI Taxonomy" id="1892865"/>
    <lineage>
        <taxon>Bacteria</taxon>
        <taxon>Bacillati</taxon>
        <taxon>Actinomycetota</taxon>
        <taxon>Actinomycetes</taxon>
        <taxon>Kitasatosporales</taxon>
        <taxon>Streptomycetaceae</taxon>
        <taxon>Allostreptomyces</taxon>
    </lineage>
</organism>
<feature type="domain" description="HTH luxR-type" evidence="3">
    <location>
        <begin position="156"/>
        <end position="221"/>
    </location>
</feature>
<keyword evidence="2" id="KW-0597">Phosphoprotein</keyword>
<keyword evidence="1" id="KW-0238">DNA-binding</keyword>
<dbReference type="SUPFAM" id="SSF52172">
    <property type="entry name" value="CheY-like"/>
    <property type="match status" value="1"/>
</dbReference>
<evidence type="ECO:0000259" key="3">
    <source>
        <dbReference type="PROSITE" id="PS50043"/>
    </source>
</evidence>
<dbReference type="GO" id="GO:0000160">
    <property type="term" value="P:phosphorelay signal transduction system"/>
    <property type="evidence" value="ECO:0007669"/>
    <property type="project" value="InterPro"/>
</dbReference>
<dbReference type="InterPro" id="IPR039420">
    <property type="entry name" value="WalR-like"/>
</dbReference>
<dbReference type="InterPro" id="IPR016032">
    <property type="entry name" value="Sig_transdc_resp-reg_C-effctor"/>
</dbReference>
<dbReference type="InterPro" id="IPR011006">
    <property type="entry name" value="CheY-like_superfamily"/>
</dbReference>
<evidence type="ECO:0000259" key="4">
    <source>
        <dbReference type="PROSITE" id="PS50110"/>
    </source>
</evidence>
<dbReference type="PROSITE" id="PS50110">
    <property type="entry name" value="RESPONSE_REGULATORY"/>
    <property type="match status" value="1"/>
</dbReference>
<dbReference type="SMART" id="SM00421">
    <property type="entry name" value="HTH_LUXR"/>
    <property type="match status" value="1"/>
</dbReference>
<dbReference type="PRINTS" id="PR00038">
    <property type="entry name" value="HTHLUXR"/>
</dbReference>
<gene>
    <name evidence="5" type="ORF">FHU37_002150</name>
</gene>
<dbReference type="PANTHER" id="PTHR43214:SF42">
    <property type="entry name" value="TRANSCRIPTIONAL REGULATORY PROTEIN DESR"/>
    <property type="match status" value="1"/>
</dbReference>
<reference evidence="5 6" key="1">
    <citation type="submission" date="2020-07" db="EMBL/GenBank/DDBJ databases">
        <title>Sequencing the genomes of 1000 actinobacteria strains.</title>
        <authorList>
            <person name="Klenk H.-P."/>
        </authorList>
    </citation>
    <scope>NUCLEOTIDE SEQUENCE [LARGE SCALE GENOMIC DNA]</scope>
    <source>
        <strain evidence="5 6">DSM 42178</strain>
    </source>
</reference>